<dbReference type="eggNOG" id="COG0702">
    <property type="taxonomic scope" value="Bacteria"/>
</dbReference>
<feature type="domain" description="NAD(P)-binding" evidence="1">
    <location>
        <begin position="10"/>
        <end position="210"/>
    </location>
</feature>
<name>L0EVU7_LIBCB</name>
<accession>L0EVU7</accession>
<dbReference type="HOGENOM" id="CLU_1160025_0_0_5"/>
<gene>
    <name evidence="2" type="ordered locus">B488_08060</name>
</gene>
<protein>
    <recommendedName>
        <fullName evidence="1">NAD(P)-binding domain-containing protein</fullName>
    </recommendedName>
</protein>
<dbReference type="RefSeq" id="WP_015273225.1">
    <property type="nucleotide sequence ID" value="NC_019907.1"/>
</dbReference>
<dbReference type="Gene3D" id="3.40.50.720">
    <property type="entry name" value="NAD(P)-binding Rossmann-like Domain"/>
    <property type="match status" value="1"/>
</dbReference>
<dbReference type="PANTHER" id="PTHR15020">
    <property type="entry name" value="FLAVIN REDUCTASE-RELATED"/>
    <property type="match status" value="1"/>
</dbReference>
<dbReference type="SUPFAM" id="SSF51735">
    <property type="entry name" value="NAD(P)-binding Rossmann-fold domains"/>
    <property type="match status" value="1"/>
</dbReference>
<dbReference type="PATRIC" id="fig|1215343.11.peg.829"/>
<dbReference type="STRING" id="1215343.B488_08060"/>
<dbReference type="AlphaFoldDB" id="L0EVU7"/>
<dbReference type="KEGG" id="lcc:B488_08060"/>
<proteinExistence type="predicted"/>
<sequence length="240" mass="26082">MSSDVFAVVGATRGTGLHIATQLLKRGKKVRVIARDATKAKSLLGTKAEVIAGDVTIRESLGTALKQDCQAIFYAVDMSSGITGRGFLSSAAEIRNVTYQGFVNVVNEARANDFNGRIILLSGMGCDRCSTLGVLLNTIKGNLQKNMVDREQFLKESGLDYTVCRGAVLNNNPGNAQRIVVKAPENTLSLMRQITRADFARVLIAAAERPIASRKTYDVFNEPGPPNDEEDIEFQFQNIP</sequence>
<evidence type="ECO:0000313" key="2">
    <source>
        <dbReference type="EMBL" id="AGA64798.1"/>
    </source>
</evidence>
<dbReference type="InterPro" id="IPR036291">
    <property type="entry name" value="NAD(P)-bd_dom_sf"/>
</dbReference>
<evidence type="ECO:0000259" key="1">
    <source>
        <dbReference type="Pfam" id="PF13460"/>
    </source>
</evidence>
<dbReference type="EMBL" id="CP003789">
    <property type="protein sequence ID" value="AGA64798.1"/>
    <property type="molecule type" value="Genomic_DNA"/>
</dbReference>
<evidence type="ECO:0000313" key="3">
    <source>
        <dbReference type="Proteomes" id="UP000010799"/>
    </source>
</evidence>
<reference evidence="2 3" key="1">
    <citation type="journal article" date="2012" name="Stand. Genomic Sci.">
        <title>Complete genome sequence of Liberibacter crescens BT-1.</title>
        <authorList>
            <person name="Leonard M.T."/>
            <person name="Fagen J.R."/>
            <person name="Davis-Richardson A.G."/>
            <person name="Davis M.J."/>
            <person name="Triplett E.W."/>
        </authorList>
    </citation>
    <scope>NUCLEOTIDE SEQUENCE [LARGE SCALE GENOMIC DNA]</scope>
    <source>
        <strain evidence="2 3">BT-1</strain>
    </source>
</reference>
<dbReference type="Proteomes" id="UP000010799">
    <property type="component" value="Chromosome"/>
</dbReference>
<dbReference type="PANTHER" id="PTHR15020:SF50">
    <property type="entry name" value="UPF0659 PROTEIN YMR090W"/>
    <property type="match status" value="1"/>
</dbReference>
<keyword evidence="3" id="KW-1185">Reference proteome</keyword>
<dbReference type="InterPro" id="IPR016040">
    <property type="entry name" value="NAD(P)-bd_dom"/>
</dbReference>
<dbReference type="Pfam" id="PF13460">
    <property type="entry name" value="NAD_binding_10"/>
    <property type="match status" value="1"/>
</dbReference>
<organism evidence="2 3">
    <name type="scientific">Liberibacter crescens (strain BT-1)</name>
    <dbReference type="NCBI Taxonomy" id="1215343"/>
    <lineage>
        <taxon>Bacteria</taxon>
        <taxon>Pseudomonadati</taxon>
        <taxon>Pseudomonadota</taxon>
        <taxon>Alphaproteobacteria</taxon>
        <taxon>Hyphomicrobiales</taxon>
        <taxon>Rhizobiaceae</taxon>
        <taxon>Liberibacter</taxon>
    </lineage>
</organism>